<feature type="compositionally biased region" description="Polar residues" evidence="1">
    <location>
        <begin position="268"/>
        <end position="281"/>
    </location>
</feature>
<reference evidence="3" key="2">
    <citation type="submission" date="2012-08" db="EMBL/GenBank/DDBJ databases">
        <title>Genome sequence of Kazachstania naganishii.</title>
        <authorList>
            <person name="Gordon J.L."/>
            <person name="Armisen D."/>
            <person name="Proux-Wera E."/>
            <person name="OhEigeartaigh S.S."/>
            <person name="Byrne K.P."/>
            <person name="Wolfe K.H."/>
        </authorList>
    </citation>
    <scope>NUCLEOTIDE SEQUENCE [LARGE SCALE GENOMIC DNA]</scope>
    <source>
        <strain evidence="3">ATCC MYA-139 / BCRC 22969 / CBS 8797 / CCRC 22969 / KCTC 17520 / NBRC 10181 / NCYC 3082</strain>
    </source>
</reference>
<feature type="compositionally biased region" description="Basic and acidic residues" evidence="1">
    <location>
        <begin position="112"/>
        <end position="127"/>
    </location>
</feature>
<dbReference type="KEGG" id="kng:KNAG_0D00940"/>
<evidence type="ECO:0000313" key="2">
    <source>
        <dbReference type="EMBL" id="CCK69846.1"/>
    </source>
</evidence>
<organism evidence="2 3">
    <name type="scientific">Huiozyma naganishii (strain ATCC MYA-139 / BCRC 22969 / CBS 8797 / KCTC 17520 / NBRC 10181 / NCYC 3082 / Yp74L-3)</name>
    <name type="common">Yeast</name>
    <name type="synonym">Kazachstania naganishii</name>
    <dbReference type="NCBI Taxonomy" id="1071383"/>
    <lineage>
        <taxon>Eukaryota</taxon>
        <taxon>Fungi</taxon>
        <taxon>Dikarya</taxon>
        <taxon>Ascomycota</taxon>
        <taxon>Saccharomycotina</taxon>
        <taxon>Saccharomycetes</taxon>
        <taxon>Saccharomycetales</taxon>
        <taxon>Saccharomycetaceae</taxon>
        <taxon>Huiozyma</taxon>
    </lineage>
</organism>
<dbReference type="GeneID" id="34525535"/>
<evidence type="ECO:0000256" key="1">
    <source>
        <dbReference type="SAM" id="MobiDB-lite"/>
    </source>
</evidence>
<sequence>MPNKGPRCGNPLISQLINERASQKGSGCPLKGYSLNNSYYGQCPIDRPKKRYKYKLPRGWSRSHIPYQYFLALYKLFFLTVITEVLLETTGKPHPQSIQEMSNLLNKVSEKLHGDSHDHDNERDNRRQGGQQDQLRQQGQNFNQQQGMGSRGDDSYNDSQQRGGNRSWGVNDNVDDDDNMNFGSTGAGTGRGGNMGGRQQQQQRGNVDYGFKSQGAGDTFGRGDDLGDLGDDDINQGMGNDFNDNSILSSGNQSRTRSAGRKAKGTTEWDTTQQYTRDQEW</sequence>
<feature type="region of interest" description="Disordered" evidence="1">
    <location>
        <begin position="112"/>
        <end position="281"/>
    </location>
</feature>
<feature type="compositionally biased region" description="Gly residues" evidence="1">
    <location>
        <begin position="185"/>
        <end position="196"/>
    </location>
</feature>
<gene>
    <name evidence="2" type="primary">KNAG0D00940</name>
    <name evidence="2" type="ordered locus">KNAG_0D00940</name>
</gene>
<dbReference type="AlphaFoldDB" id="J7S6L7"/>
<keyword evidence="3" id="KW-1185">Reference proteome</keyword>
<feature type="compositionally biased region" description="Polar residues" evidence="1">
    <location>
        <begin position="242"/>
        <end position="257"/>
    </location>
</feature>
<dbReference type="HOGENOM" id="CLU_990666_0_0_1"/>
<feature type="compositionally biased region" description="Low complexity" evidence="1">
    <location>
        <begin position="128"/>
        <end position="147"/>
    </location>
</feature>
<evidence type="ECO:0000313" key="3">
    <source>
        <dbReference type="Proteomes" id="UP000006310"/>
    </source>
</evidence>
<name>J7S6L7_HUIN7</name>
<dbReference type="Proteomes" id="UP000006310">
    <property type="component" value="Chromosome 4"/>
</dbReference>
<protein>
    <submittedName>
        <fullName evidence="2">Uncharacterized protein</fullName>
    </submittedName>
</protein>
<dbReference type="RefSeq" id="XP_022464092.1">
    <property type="nucleotide sequence ID" value="XM_022607503.1"/>
</dbReference>
<proteinExistence type="predicted"/>
<dbReference type="EMBL" id="HE978317">
    <property type="protein sequence ID" value="CCK69846.1"/>
    <property type="molecule type" value="Genomic_DNA"/>
</dbReference>
<accession>J7S6L7</accession>
<reference evidence="2 3" key="1">
    <citation type="journal article" date="2011" name="Proc. Natl. Acad. Sci. U.S.A.">
        <title>Evolutionary erosion of yeast sex chromosomes by mating-type switching accidents.</title>
        <authorList>
            <person name="Gordon J.L."/>
            <person name="Armisen D."/>
            <person name="Proux-Wera E."/>
            <person name="Oheigeartaigh S.S."/>
            <person name="Byrne K.P."/>
            <person name="Wolfe K.H."/>
        </authorList>
    </citation>
    <scope>NUCLEOTIDE SEQUENCE [LARGE SCALE GENOMIC DNA]</scope>
    <source>
        <strain evidence="3">ATCC MYA-139 / BCRC 22969 / CBS 8797 / CCRC 22969 / KCTC 17520 / NBRC 10181 / NCYC 3082</strain>
    </source>
</reference>